<dbReference type="Proteomes" id="UP000539538">
    <property type="component" value="Unassembled WGS sequence"/>
</dbReference>
<sequence length="140" mass="15981">MPEWLTLALVGQVLTHLANIAAILTAVFAGWIWLLVVWKSTQRRREVEAYLKLERDFGAIGTKGSRTIHHLVANLAMSEEQITSAAFESKVIRVWSVVDDKKRTTDLLYQYEPDAVNIRAKERSQKQAWVDRERASNSTT</sequence>
<evidence type="ECO:0000256" key="1">
    <source>
        <dbReference type="SAM" id="Phobius"/>
    </source>
</evidence>
<keyword evidence="1" id="KW-0472">Membrane</keyword>
<feature type="transmembrane region" description="Helical" evidence="1">
    <location>
        <begin position="20"/>
        <end position="38"/>
    </location>
</feature>
<accession>A0ABR6L858</accession>
<gene>
    <name evidence="2" type="ORF">GGQ99_004775</name>
</gene>
<evidence type="ECO:0000313" key="3">
    <source>
        <dbReference type="Proteomes" id="UP000539538"/>
    </source>
</evidence>
<dbReference type="EMBL" id="JACHOT010000009">
    <property type="protein sequence ID" value="MBB4652991.1"/>
    <property type="molecule type" value="Genomic_DNA"/>
</dbReference>
<proteinExistence type="predicted"/>
<comment type="caution">
    <text evidence="2">The sequence shown here is derived from an EMBL/GenBank/DDBJ whole genome shotgun (WGS) entry which is preliminary data.</text>
</comment>
<protein>
    <submittedName>
        <fullName evidence="2">Uncharacterized protein</fullName>
    </submittedName>
</protein>
<evidence type="ECO:0000313" key="2">
    <source>
        <dbReference type="EMBL" id="MBB4652991.1"/>
    </source>
</evidence>
<keyword evidence="3" id="KW-1185">Reference proteome</keyword>
<keyword evidence="1" id="KW-0812">Transmembrane</keyword>
<dbReference type="RefSeq" id="WP_183264391.1">
    <property type="nucleotide sequence ID" value="NZ_BAAAVZ010000026.1"/>
</dbReference>
<reference evidence="2 3" key="1">
    <citation type="submission" date="2020-08" db="EMBL/GenBank/DDBJ databases">
        <title>Genomic Encyclopedia of Type Strains, Phase IV (KMG-IV): sequencing the most valuable type-strain genomes for metagenomic binning, comparative biology and taxonomic classification.</title>
        <authorList>
            <person name="Goeker M."/>
        </authorList>
    </citation>
    <scope>NUCLEOTIDE SEQUENCE [LARGE SCALE GENOMIC DNA]</scope>
    <source>
        <strain evidence="2 3">DSM 7050</strain>
    </source>
</reference>
<name>A0ABR6L858_9HYPH</name>
<keyword evidence="1" id="KW-1133">Transmembrane helix</keyword>
<organism evidence="2 3">
    <name type="scientific">Aminobacter niigataensis</name>
    <dbReference type="NCBI Taxonomy" id="83265"/>
    <lineage>
        <taxon>Bacteria</taxon>
        <taxon>Pseudomonadati</taxon>
        <taxon>Pseudomonadota</taxon>
        <taxon>Alphaproteobacteria</taxon>
        <taxon>Hyphomicrobiales</taxon>
        <taxon>Phyllobacteriaceae</taxon>
        <taxon>Aminobacter</taxon>
    </lineage>
</organism>